<evidence type="ECO:0000256" key="6">
    <source>
        <dbReference type="ARBA" id="ARBA00022837"/>
    </source>
</evidence>
<protein>
    <submittedName>
        <fullName evidence="10">Tannase/feruloyl esterase family alpha/beta hydrolase</fullName>
    </submittedName>
</protein>
<feature type="signal peptide" evidence="9">
    <location>
        <begin position="1"/>
        <end position="24"/>
    </location>
</feature>
<dbReference type="InterPro" id="IPR011118">
    <property type="entry name" value="Tannase/feruloyl_esterase"/>
</dbReference>
<evidence type="ECO:0000313" key="11">
    <source>
        <dbReference type="Proteomes" id="UP001056132"/>
    </source>
</evidence>
<evidence type="ECO:0000256" key="1">
    <source>
        <dbReference type="ARBA" id="ARBA00006249"/>
    </source>
</evidence>
<evidence type="ECO:0000256" key="2">
    <source>
        <dbReference type="ARBA" id="ARBA00022487"/>
    </source>
</evidence>
<keyword evidence="6" id="KW-0106">Calcium</keyword>
<gene>
    <name evidence="10" type="ORF">M5D45_26475</name>
</gene>
<dbReference type="KEGG" id="ccam:M5D45_26475"/>
<keyword evidence="2" id="KW-0719">Serine esterase</keyword>
<keyword evidence="3" id="KW-0479">Metal-binding</keyword>
<evidence type="ECO:0000256" key="4">
    <source>
        <dbReference type="ARBA" id="ARBA00022729"/>
    </source>
</evidence>
<reference evidence="10" key="1">
    <citation type="journal article" date="2022" name="Microbiol. Resour. Announc.">
        <title>Genome Sequence of Cupriavidus campinensis Strain G5, a Member of a Bacterial Consortium Capable of Polyethylene Degradation.</title>
        <authorList>
            <person name="Schneider B."/>
            <person name="Pfeiffer F."/>
            <person name="Dyall-Smith M."/>
            <person name="Kunte H.J."/>
        </authorList>
    </citation>
    <scope>NUCLEOTIDE SEQUENCE</scope>
    <source>
        <strain evidence="10">G5</strain>
    </source>
</reference>
<dbReference type="Proteomes" id="UP001056132">
    <property type="component" value="Chromosome 2"/>
</dbReference>
<comment type="similarity">
    <text evidence="1">Belongs to the tannase family.</text>
</comment>
<evidence type="ECO:0000256" key="5">
    <source>
        <dbReference type="ARBA" id="ARBA00022801"/>
    </source>
</evidence>
<name>A0AAE9I3L2_9BURK</name>
<keyword evidence="4 9" id="KW-0732">Signal</keyword>
<evidence type="ECO:0000256" key="7">
    <source>
        <dbReference type="ARBA" id="ARBA00023157"/>
    </source>
</evidence>
<dbReference type="PANTHER" id="PTHR33938:SF15">
    <property type="entry name" value="FERULOYL ESTERASE B-RELATED"/>
    <property type="match status" value="1"/>
</dbReference>
<dbReference type="GO" id="GO:0052689">
    <property type="term" value="F:carboxylic ester hydrolase activity"/>
    <property type="evidence" value="ECO:0007669"/>
    <property type="project" value="UniProtKB-KW"/>
</dbReference>
<dbReference type="PROSITE" id="PS51257">
    <property type="entry name" value="PROKAR_LIPOPROTEIN"/>
    <property type="match status" value="1"/>
</dbReference>
<dbReference type="SUPFAM" id="SSF53474">
    <property type="entry name" value="alpha/beta-Hydrolases"/>
    <property type="match status" value="1"/>
</dbReference>
<feature type="chain" id="PRO_5042188476" evidence="9">
    <location>
        <begin position="25"/>
        <end position="581"/>
    </location>
</feature>
<dbReference type="PANTHER" id="PTHR33938">
    <property type="entry name" value="FERULOYL ESTERASE B-RELATED"/>
    <property type="match status" value="1"/>
</dbReference>
<organism evidence="10 11">
    <name type="scientific">Cupriavidus campinensis</name>
    <dbReference type="NCBI Taxonomy" id="151783"/>
    <lineage>
        <taxon>Bacteria</taxon>
        <taxon>Pseudomonadati</taxon>
        <taxon>Pseudomonadota</taxon>
        <taxon>Betaproteobacteria</taxon>
        <taxon>Burkholderiales</taxon>
        <taxon>Burkholderiaceae</taxon>
        <taxon>Cupriavidus</taxon>
    </lineage>
</organism>
<evidence type="ECO:0000256" key="8">
    <source>
        <dbReference type="SAM" id="MobiDB-lite"/>
    </source>
</evidence>
<evidence type="ECO:0000256" key="3">
    <source>
        <dbReference type="ARBA" id="ARBA00022723"/>
    </source>
</evidence>
<dbReference type="Pfam" id="PF07519">
    <property type="entry name" value="Tannase"/>
    <property type="match status" value="1"/>
</dbReference>
<proteinExistence type="inferred from homology"/>
<dbReference type="Gene3D" id="3.40.50.1820">
    <property type="entry name" value="alpha/beta hydrolase"/>
    <property type="match status" value="2"/>
</dbReference>
<sequence length="581" mass="60166">MAYSRKVFSVGAFSLATAVAASLAACGGDDAATPSQSTTTTVPSTPANASAAEKCNALATMRIGAPDIGLSTSGAVVQSAQWIAADAAGNVNGEYCKVLGAIRPVDVTAPDINFQVNLPTSWNSKTLQMGGGGLDGTVVTGDGAFTAQPASVANAIRQGYVTYGSDSGHDASGGGAFALNDEALANFGRLQIKKTHDAVAAIVKARYGAAPARSYFVGGSQGGHEALIAAQFYPEDYDGVVAGYPAYNVTMMHVASNDFAKALYLNGGAGWISAAKMKTLFTAAMNACDTLDGVADGVVSNPNGAACTALTSKFVLTDVSNPLRCAGGTDTGDTCLSDAQIATVAHLNSRFNLGFTLPGGISSYGKWPILDGTTFTEQGFGSKPAYSTPPSGDAFQYTISDTTVRYIITRNLSIDSIQGFDPADWKNRITQVSDMLDASYVDLDAFRAKGGKVLMFHGTNDSSITPYNSIDYYTRLVQRYTQATADTFSRFYLIPGFGHGSGQFQSTVDWLAALDGWVVNGAAPAGLVATDGNKGASTTATNGRTRPVCVYGSYPKYTGPANPTQAQQNDAANFSCTATTS</sequence>
<dbReference type="EMBL" id="CP097331">
    <property type="protein sequence ID" value="URF06639.1"/>
    <property type="molecule type" value="Genomic_DNA"/>
</dbReference>
<accession>A0AAE9I3L2</accession>
<feature type="compositionally biased region" description="Polar residues" evidence="8">
    <location>
        <begin position="561"/>
        <end position="581"/>
    </location>
</feature>
<keyword evidence="7" id="KW-1015">Disulfide bond</keyword>
<evidence type="ECO:0000313" key="10">
    <source>
        <dbReference type="EMBL" id="URF06639.1"/>
    </source>
</evidence>
<dbReference type="AlphaFoldDB" id="A0AAE9I3L2"/>
<dbReference type="InterPro" id="IPR029058">
    <property type="entry name" value="AB_hydrolase_fold"/>
</dbReference>
<evidence type="ECO:0000256" key="9">
    <source>
        <dbReference type="SAM" id="SignalP"/>
    </source>
</evidence>
<keyword evidence="5 10" id="KW-0378">Hydrolase</keyword>
<feature type="region of interest" description="Disordered" evidence="8">
    <location>
        <begin position="560"/>
        <end position="581"/>
    </location>
</feature>
<dbReference type="RefSeq" id="WP_250025521.1">
    <property type="nucleotide sequence ID" value="NZ_CP097331.1"/>
</dbReference>
<dbReference type="GO" id="GO:0046872">
    <property type="term" value="F:metal ion binding"/>
    <property type="evidence" value="ECO:0007669"/>
    <property type="project" value="UniProtKB-KW"/>
</dbReference>
<reference evidence="10" key="2">
    <citation type="submission" date="2022-05" db="EMBL/GenBank/DDBJ databases">
        <authorList>
            <person name="Kunte H.-J."/>
        </authorList>
    </citation>
    <scope>NUCLEOTIDE SEQUENCE</scope>
    <source>
        <strain evidence="10">G5</strain>
    </source>
</reference>